<evidence type="ECO:0000313" key="1">
    <source>
        <dbReference type="EMBL" id="VVB08382.1"/>
    </source>
</evidence>
<organism evidence="1 2">
    <name type="scientific">Arabis nemorensis</name>
    <dbReference type="NCBI Taxonomy" id="586526"/>
    <lineage>
        <taxon>Eukaryota</taxon>
        <taxon>Viridiplantae</taxon>
        <taxon>Streptophyta</taxon>
        <taxon>Embryophyta</taxon>
        <taxon>Tracheophyta</taxon>
        <taxon>Spermatophyta</taxon>
        <taxon>Magnoliopsida</taxon>
        <taxon>eudicotyledons</taxon>
        <taxon>Gunneridae</taxon>
        <taxon>Pentapetalae</taxon>
        <taxon>rosids</taxon>
        <taxon>malvids</taxon>
        <taxon>Brassicales</taxon>
        <taxon>Brassicaceae</taxon>
        <taxon>Arabideae</taxon>
        <taxon>Arabis</taxon>
    </lineage>
</organism>
<dbReference type="OrthoDB" id="1110142at2759"/>
<evidence type="ECO:0000313" key="2">
    <source>
        <dbReference type="Proteomes" id="UP000489600"/>
    </source>
</evidence>
<dbReference type="AlphaFoldDB" id="A0A565C440"/>
<protein>
    <recommendedName>
        <fullName evidence="3">Endonuclease/exonuclease/phosphatase domain-containing protein</fullName>
    </recommendedName>
</protein>
<keyword evidence="2" id="KW-1185">Reference proteome</keyword>
<dbReference type="Proteomes" id="UP000489600">
    <property type="component" value="Unassembled WGS sequence"/>
</dbReference>
<sequence length="75" mass="9077">MAHNCKIKEIRSCSNQMSWGGWRDNIWIQCRLDQSFDNDGWFHLFTRSKTEYMNLWASDHRSIRTSFALEIDDFE</sequence>
<proteinExistence type="predicted"/>
<dbReference type="EMBL" id="CABITT030000006">
    <property type="protein sequence ID" value="VVB08382.1"/>
    <property type="molecule type" value="Genomic_DNA"/>
</dbReference>
<accession>A0A565C440</accession>
<reference evidence="1" key="1">
    <citation type="submission" date="2019-07" db="EMBL/GenBank/DDBJ databases">
        <authorList>
            <person name="Dittberner H."/>
        </authorList>
    </citation>
    <scope>NUCLEOTIDE SEQUENCE [LARGE SCALE GENOMIC DNA]</scope>
</reference>
<name>A0A565C440_9BRAS</name>
<gene>
    <name evidence="1" type="ORF">ANE_LOCUS18826</name>
</gene>
<evidence type="ECO:0008006" key="3">
    <source>
        <dbReference type="Google" id="ProtNLM"/>
    </source>
</evidence>
<comment type="caution">
    <text evidence="1">The sequence shown here is derived from an EMBL/GenBank/DDBJ whole genome shotgun (WGS) entry which is preliminary data.</text>
</comment>